<feature type="domain" description="Amine oxidase" evidence="1">
    <location>
        <begin position="42"/>
        <end position="469"/>
    </location>
</feature>
<evidence type="ECO:0000313" key="2">
    <source>
        <dbReference type="EMBL" id="ANB12152.1"/>
    </source>
</evidence>
<dbReference type="PANTHER" id="PTHR10742">
    <property type="entry name" value="FLAVIN MONOAMINE OXIDASE"/>
    <property type="match status" value="1"/>
</dbReference>
<proteinExistence type="predicted"/>
<sequence length="493" mass="55849">MTKTFEETTSAIQGSKNESLITANQADDDSNYSSVIIIGSGISGVKCAVDLTNKNIDVRMLEAQDHVGGRLKTYRDDEGRHYDLGASWLHDTLQNELFEHAIDLGCKLYYDDGDWGWYTNQGERIPNSLKAQRVVFDAEHKIQLAYEDLTLPDKSLKEFTEEFVQTHPLITEEQKVLAPQMMRYLELWHAIPWDRVSAKYGIPEHFGRDAFVTSGYDKIFTSVYEQIDRTNLKLHLNSEVINISRANDKERLYTVKTKSGETYTSKYVLVTIPAGALKYTHQDLFAPNLLPKPLETVIHEMELAALGKFVLEFESVFWPEDLDNMVSLGNDALKSLTPGAHPLVFTNGKPLFGRNCLLALTSPPLTHYLEANPDKVYDFFEPALKGFRVDKSKPLPKMTFLLATDWTQNKYFRASYSALLVGQDYYNNILPFIDGADRLRFAGEHTTHDANGCVQGAYATGRREAEYILADMKGDALPYKIRESLENVNLNGK</sequence>
<dbReference type="EMBL" id="CP014501">
    <property type="protein sequence ID" value="ANB12152.1"/>
    <property type="molecule type" value="Genomic_DNA"/>
</dbReference>
<dbReference type="KEGG" id="slb:AWJ20_390"/>
<organism evidence="2 3">
    <name type="scientific">Sugiyamaella lignohabitans</name>
    <dbReference type="NCBI Taxonomy" id="796027"/>
    <lineage>
        <taxon>Eukaryota</taxon>
        <taxon>Fungi</taxon>
        <taxon>Dikarya</taxon>
        <taxon>Ascomycota</taxon>
        <taxon>Saccharomycotina</taxon>
        <taxon>Dipodascomycetes</taxon>
        <taxon>Dipodascales</taxon>
        <taxon>Trichomonascaceae</taxon>
        <taxon>Sugiyamaella</taxon>
    </lineage>
</organism>
<dbReference type="OrthoDB" id="5046242at2759"/>
<dbReference type="InterPro" id="IPR050281">
    <property type="entry name" value="Flavin_monoamine_oxidase"/>
</dbReference>
<dbReference type="Pfam" id="PF01593">
    <property type="entry name" value="Amino_oxidase"/>
    <property type="match status" value="1"/>
</dbReference>
<dbReference type="SUPFAM" id="SSF51905">
    <property type="entry name" value="FAD/NAD(P)-binding domain"/>
    <property type="match status" value="1"/>
</dbReference>
<gene>
    <name evidence="2" type="primary">FMS1</name>
    <name evidence="2" type="ORF">AWJ20_390</name>
</gene>
<dbReference type="InterPro" id="IPR036188">
    <property type="entry name" value="FAD/NAD-bd_sf"/>
</dbReference>
<dbReference type="GO" id="GO:0016491">
    <property type="term" value="F:oxidoreductase activity"/>
    <property type="evidence" value="ECO:0007669"/>
    <property type="project" value="InterPro"/>
</dbReference>
<evidence type="ECO:0000259" key="1">
    <source>
        <dbReference type="Pfam" id="PF01593"/>
    </source>
</evidence>
<dbReference type="Gene3D" id="3.50.50.60">
    <property type="entry name" value="FAD/NAD(P)-binding domain"/>
    <property type="match status" value="1"/>
</dbReference>
<dbReference type="SUPFAM" id="SSF54373">
    <property type="entry name" value="FAD-linked reductases, C-terminal domain"/>
    <property type="match status" value="1"/>
</dbReference>
<dbReference type="InterPro" id="IPR002937">
    <property type="entry name" value="Amino_oxidase"/>
</dbReference>
<dbReference type="PANTHER" id="PTHR10742:SF410">
    <property type="entry name" value="LYSINE-SPECIFIC HISTONE DEMETHYLASE 2"/>
    <property type="match status" value="1"/>
</dbReference>
<protein>
    <submittedName>
        <fullName evidence="2">Polyamine oxidase</fullName>
    </submittedName>
</protein>
<dbReference type="RefSeq" id="XP_018734629.1">
    <property type="nucleotide sequence ID" value="XM_018880939.1"/>
</dbReference>
<dbReference type="Gene3D" id="3.90.660.10">
    <property type="match status" value="1"/>
</dbReference>
<name>A0A167CVG5_9ASCO</name>
<dbReference type="AlphaFoldDB" id="A0A167CVG5"/>
<evidence type="ECO:0000313" key="3">
    <source>
        <dbReference type="Proteomes" id="UP000189580"/>
    </source>
</evidence>
<keyword evidence="3" id="KW-1185">Reference proteome</keyword>
<accession>A0A167CVG5</accession>
<dbReference type="GeneID" id="30035972"/>
<dbReference type="Proteomes" id="UP000189580">
    <property type="component" value="Chromosome a"/>
</dbReference>
<reference evidence="2 3" key="1">
    <citation type="submission" date="2016-02" db="EMBL/GenBank/DDBJ databases">
        <title>Complete genome sequence and transcriptome regulation of the pentose utilising yeast Sugiyamaella lignohabitans.</title>
        <authorList>
            <person name="Bellasio M."/>
            <person name="Peymann A."/>
            <person name="Valli M."/>
            <person name="Sipitzky M."/>
            <person name="Graf A."/>
            <person name="Sauer M."/>
            <person name="Marx H."/>
            <person name="Mattanovich D."/>
        </authorList>
    </citation>
    <scope>NUCLEOTIDE SEQUENCE [LARGE SCALE GENOMIC DNA]</scope>
    <source>
        <strain evidence="2 3">CBS 10342</strain>
    </source>
</reference>